<dbReference type="Pfam" id="PF13555">
    <property type="entry name" value="AAA_29"/>
    <property type="match status" value="1"/>
</dbReference>
<dbReference type="Gene3D" id="3.40.50.300">
    <property type="entry name" value="P-loop containing nucleotide triphosphate hydrolases"/>
    <property type="match status" value="2"/>
</dbReference>
<evidence type="ECO:0000313" key="2">
    <source>
        <dbReference type="EMBL" id="QJI03588.1"/>
    </source>
</evidence>
<dbReference type="PANTHER" id="PTHR32114">
    <property type="entry name" value="ABC TRANSPORTER ABCH.3"/>
    <property type="match status" value="1"/>
</dbReference>
<dbReference type="InterPro" id="IPR027417">
    <property type="entry name" value="P-loop_NTPase"/>
</dbReference>
<feature type="coiled-coil region" evidence="1">
    <location>
        <begin position="239"/>
        <end position="266"/>
    </location>
</feature>
<reference evidence="2" key="1">
    <citation type="submission" date="2020-03" db="EMBL/GenBank/DDBJ databases">
        <title>The deep terrestrial virosphere.</title>
        <authorList>
            <person name="Holmfeldt K."/>
            <person name="Nilsson E."/>
            <person name="Simone D."/>
            <person name="Lopez-Fernandez M."/>
            <person name="Wu X."/>
            <person name="de Brujin I."/>
            <person name="Lundin D."/>
            <person name="Andersson A."/>
            <person name="Bertilsson S."/>
            <person name="Dopson M."/>
        </authorList>
    </citation>
    <scope>NUCLEOTIDE SEQUENCE</scope>
    <source>
        <strain evidence="2">TM448B04718</strain>
    </source>
</reference>
<name>A0A6M3Y2U4_9ZZZZ</name>
<dbReference type="AlphaFoldDB" id="A0A6M3Y2U4"/>
<evidence type="ECO:0000256" key="1">
    <source>
        <dbReference type="SAM" id="Coils"/>
    </source>
</evidence>
<keyword evidence="1" id="KW-0175">Coiled coil</keyword>
<feature type="coiled-coil region" evidence="1">
    <location>
        <begin position="355"/>
        <end position="399"/>
    </location>
</feature>
<protein>
    <submittedName>
        <fullName evidence="2">Putative ATPase domain containing protein</fullName>
    </submittedName>
</protein>
<dbReference type="PANTHER" id="PTHR32114:SF2">
    <property type="entry name" value="ABC TRANSPORTER ABCH.3"/>
    <property type="match status" value="1"/>
</dbReference>
<dbReference type="SUPFAM" id="SSF52540">
    <property type="entry name" value="P-loop containing nucleoside triphosphate hydrolases"/>
    <property type="match status" value="1"/>
</dbReference>
<organism evidence="2">
    <name type="scientific">viral metagenome</name>
    <dbReference type="NCBI Taxonomy" id="1070528"/>
    <lineage>
        <taxon>unclassified sequences</taxon>
        <taxon>metagenomes</taxon>
        <taxon>organismal metagenomes</taxon>
    </lineage>
</organism>
<accession>A0A6M3Y2U4</accession>
<dbReference type="EMBL" id="MT145101">
    <property type="protein sequence ID" value="QJI03588.1"/>
    <property type="molecule type" value="Genomic_DNA"/>
</dbReference>
<gene>
    <name evidence="2" type="ORF">TM448B04718_0008</name>
</gene>
<sequence>MYKLKTLELTNFRSYKHLLLENIDKLGLTLISGNNGSGKTSLRNAIEYLLVDTTSDDIPLDEFTFNKQGNCTLRCVLTSDTGIIEITKYRDHKKFGNSTVLSVNGNSENFTETDRRETQKNIFNVLGITKEMLPISSIFSQKSQSFPEAKESDRKKIIYDAENLHKYTEYADKANAKEKELSKLLDACVNKISVIKQDFEQLNASIEENKLNSLRFEEKRLEEISNLEKDKIKRSKEYEEGKKINIDLLEKDKQRLNDKLSTIIKVFDKTVRNYENIKVTICKLPNLEEVTEYLDKLKSDKNKLIVDKLETEKYLSRIGTDTCPILHIVCDSLITKKEEISKELDPKLEDLKFTINRIDLDIDKKEKIIKDIREKQNELQKLHIQIKETKIDVDSWKNKITETDDKIGCILKDDGKGLSDLLYMIDKRIEDTKAKANPYHSSIDDIKKLIVDKQTKISEMSSSIKLYEDEIRYYSFWKTGYGRAGIPNMKSEDFLSSLELETNKILSSISERMYVGISSQSTLKDGKTVSEKIEYKVYHPDKAITDYSSFSGGERQRILISDIFSFNKLLSKFNFVILDEILEMSLDDRGKEDILKLLKSKTSEIGVIFVISHSKQIKDAFNNVIEIEKINGESVCKGV</sequence>
<proteinExistence type="predicted"/>